<organism evidence="2 3">
    <name type="scientific">Lactococcus lactis</name>
    <dbReference type="NCBI Taxonomy" id="1358"/>
    <lineage>
        <taxon>Bacteria</taxon>
        <taxon>Bacillati</taxon>
        <taxon>Bacillota</taxon>
        <taxon>Bacilli</taxon>
        <taxon>Lactobacillales</taxon>
        <taxon>Streptococcaceae</taxon>
        <taxon>Lactococcus</taxon>
    </lineage>
</organism>
<sequence length="111" mass="13033">MRNQPIKGERGTVELNDNRIALYISQKGKCSVTGKPLRDNEWHCHHKTLWSRTRDDSYSNLTLVLKEVHQLIHANRILTIQRLLTKLNLDENQLEKVNQLRILAERKAIKI</sequence>
<reference evidence="2" key="2">
    <citation type="journal article" date="2023" name="Food Microbiol.">
        <title>Evaluation of the fermentation potential of lactic acid bacteria isolated from herbs, fruits and vegetables as starter cultures in nut-based milk alternatives.</title>
        <authorList>
            <person name="Huang W."/>
            <person name="Dong A."/>
            <person name="Pham H.T."/>
            <person name="Zhou C."/>
            <person name="Huo Z."/>
            <person name="Watjen A.P."/>
            <person name="Prakash S."/>
            <person name="Bang-Berthelsen C.H."/>
            <person name="Turner M.S."/>
        </authorList>
    </citation>
    <scope>NUCLEOTIDE SEQUENCE</scope>
    <source>
        <strain evidence="2">54</strain>
    </source>
</reference>
<dbReference type="AlphaFoldDB" id="A0AAP3Z3E9"/>
<dbReference type="EMBL" id="JAOWLV010000021">
    <property type="protein sequence ID" value="MDG4977668.1"/>
    <property type="molecule type" value="Genomic_DNA"/>
</dbReference>
<reference evidence="2" key="1">
    <citation type="submission" date="2022-10" db="EMBL/GenBank/DDBJ databases">
        <authorList>
            <person name="Turner M.S."/>
            <person name="Huang W."/>
        </authorList>
    </citation>
    <scope>NUCLEOTIDE SEQUENCE</scope>
    <source>
        <strain evidence="2">54</strain>
    </source>
</reference>
<comment type="caution">
    <text evidence="2">The sequence shown here is derived from an EMBL/GenBank/DDBJ whole genome shotgun (WGS) entry which is preliminary data.</text>
</comment>
<evidence type="ECO:0000313" key="2">
    <source>
        <dbReference type="EMBL" id="MDG4977668.1"/>
    </source>
</evidence>
<keyword evidence="2" id="KW-0378">Hydrolase</keyword>
<evidence type="ECO:0000259" key="1">
    <source>
        <dbReference type="SMART" id="SM00507"/>
    </source>
</evidence>
<dbReference type="GO" id="GO:0004519">
    <property type="term" value="F:endonuclease activity"/>
    <property type="evidence" value="ECO:0007669"/>
    <property type="project" value="UniProtKB-KW"/>
</dbReference>
<dbReference type="Proteomes" id="UP001152598">
    <property type="component" value="Unassembled WGS sequence"/>
</dbReference>
<accession>A0AAP3Z3E9</accession>
<protein>
    <submittedName>
        <fullName evidence="2">HNH endonuclease</fullName>
    </submittedName>
</protein>
<dbReference type="SMART" id="SM00507">
    <property type="entry name" value="HNHc"/>
    <property type="match status" value="1"/>
</dbReference>
<feature type="domain" description="HNH nuclease" evidence="1">
    <location>
        <begin position="17"/>
        <end position="70"/>
    </location>
</feature>
<dbReference type="CDD" id="cd00085">
    <property type="entry name" value="HNHc"/>
    <property type="match status" value="1"/>
</dbReference>
<keyword evidence="2" id="KW-0540">Nuclease</keyword>
<dbReference type="Gene3D" id="1.10.30.50">
    <property type="match status" value="1"/>
</dbReference>
<dbReference type="RefSeq" id="WP_278201400.1">
    <property type="nucleotide sequence ID" value="NZ_JAOWLT010000024.1"/>
</dbReference>
<keyword evidence="2" id="KW-0255">Endonuclease</keyword>
<name>A0AAP3Z3E9_9LACT</name>
<gene>
    <name evidence="2" type="ORF">OGZ50_13125</name>
</gene>
<proteinExistence type="predicted"/>
<dbReference type="InterPro" id="IPR003615">
    <property type="entry name" value="HNH_nuc"/>
</dbReference>
<evidence type="ECO:0000313" key="3">
    <source>
        <dbReference type="Proteomes" id="UP001152598"/>
    </source>
</evidence>